<evidence type="ECO:0008006" key="4">
    <source>
        <dbReference type="Google" id="ProtNLM"/>
    </source>
</evidence>
<keyword evidence="1" id="KW-0732">Signal</keyword>
<proteinExistence type="predicted"/>
<sequence>MRTKLKWRLLASLLCTSLLALCGISHAESDTTASVADMKFRPFNADYLVYRAGKKHGDANRFLKFSNNRYQMGYSSNISWLIFSDKRLETSEFQLNNDQVQPLHYLMKRQGTGPSRHYELHLDPTKQQLTVGKKRELIANSWQDNWLDPLSYHQQLVLDLRAGKTEFFYDVLNRNGNSKTYHYKVVMEEPLALPYGTLRTLRIARMDDPEKQVYAWVAPELDYMLVRLWRGEDNVEQFDVQLHKLEWLSSQDKGSP</sequence>
<gene>
    <name evidence="2" type="ORF">WG68_08820</name>
</gene>
<dbReference type="PATRIC" id="fig|336831.14.peg.2737"/>
<dbReference type="STRING" id="336831.WG68_08820"/>
<reference evidence="2 3" key="1">
    <citation type="submission" date="2015-03" db="EMBL/GenBank/DDBJ databases">
        <title>Draft genome sequences of two protease-producing strains of Arsukibacterium isolated from two cold and alkaline environments.</title>
        <authorList>
            <person name="Lylloff J.E."/>
            <person name="Skov L.B."/>
            <person name="Jepsen M."/>
            <person name="Hallin P.F."/>
            <person name="Sorensen S.J."/>
            <person name="Stougaard P."/>
            <person name="Glaring M.A."/>
        </authorList>
    </citation>
    <scope>NUCLEOTIDE SEQUENCE [LARGE SCALE GENOMIC DNA]</scope>
    <source>
        <strain evidence="2 3">GCM72</strain>
    </source>
</reference>
<comment type="caution">
    <text evidence="2">The sequence shown here is derived from an EMBL/GenBank/DDBJ whole genome shotgun (WGS) entry which is preliminary data.</text>
</comment>
<dbReference type="EMBL" id="LAHO01000007">
    <property type="protein sequence ID" value="KKO45803.1"/>
    <property type="molecule type" value="Genomic_DNA"/>
</dbReference>
<evidence type="ECO:0000313" key="2">
    <source>
        <dbReference type="EMBL" id="KKO45803.1"/>
    </source>
</evidence>
<keyword evidence="3" id="KW-1185">Reference proteome</keyword>
<feature type="chain" id="PRO_5005644678" description="DUF3108 domain-containing protein" evidence="1">
    <location>
        <begin position="28"/>
        <end position="256"/>
    </location>
</feature>
<organism evidence="2 3">
    <name type="scientific">Arsukibacterium ikkense</name>
    <dbReference type="NCBI Taxonomy" id="336831"/>
    <lineage>
        <taxon>Bacteria</taxon>
        <taxon>Pseudomonadati</taxon>
        <taxon>Pseudomonadota</taxon>
        <taxon>Gammaproteobacteria</taxon>
        <taxon>Chromatiales</taxon>
        <taxon>Chromatiaceae</taxon>
        <taxon>Arsukibacterium</taxon>
    </lineage>
</organism>
<protein>
    <recommendedName>
        <fullName evidence="4">DUF3108 domain-containing protein</fullName>
    </recommendedName>
</protein>
<accession>A0A0M2V9F6</accession>
<dbReference type="OrthoDB" id="6007799at2"/>
<evidence type="ECO:0000256" key="1">
    <source>
        <dbReference type="SAM" id="SignalP"/>
    </source>
</evidence>
<name>A0A0M2V9F6_9GAMM</name>
<dbReference type="Pfam" id="PF11306">
    <property type="entry name" value="DUF3108"/>
    <property type="match status" value="1"/>
</dbReference>
<dbReference type="Proteomes" id="UP000034228">
    <property type="component" value="Unassembled WGS sequence"/>
</dbReference>
<evidence type="ECO:0000313" key="3">
    <source>
        <dbReference type="Proteomes" id="UP000034228"/>
    </source>
</evidence>
<dbReference type="AlphaFoldDB" id="A0A0M2V9F6"/>
<dbReference type="InterPro" id="IPR021457">
    <property type="entry name" value="DUF3108"/>
</dbReference>
<feature type="signal peptide" evidence="1">
    <location>
        <begin position="1"/>
        <end position="27"/>
    </location>
</feature>